<feature type="domain" description="PTS EIIC type-2" evidence="28">
    <location>
        <begin position="20"/>
        <end position="360"/>
    </location>
</feature>
<dbReference type="EC" id="2.7.1.197" evidence="5"/>
<evidence type="ECO:0000256" key="3">
    <source>
        <dbReference type="ARBA" id="ARBA00004429"/>
    </source>
</evidence>
<evidence type="ECO:0000256" key="16">
    <source>
        <dbReference type="ARBA" id="ARBA00022692"/>
    </source>
</evidence>
<organism evidence="29 30">
    <name type="scientific">Arthrobacter liuii</name>
    <dbReference type="NCBI Taxonomy" id="1476996"/>
    <lineage>
        <taxon>Bacteria</taxon>
        <taxon>Bacillati</taxon>
        <taxon>Actinomycetota</taxon>
        <taxon>Actinomycetes</taxon>
        <taxon>Micrococcales</taxon>
        <taxon>Micrococcaceae</taxon>
        <taxon>Arthrobacter</taxon>
    </lineage>
</organism>
<dbReference type="InterPro" id="IPR003352">
    <property type="entry name" value="PTS_EIIC"/>
</dbReference>
<dbReference type="Pfam" id="PF00359">
    <property type="entry name" value="PTS_EIIA_2"/>
    <property type="match status" value="1"/>
</dbReference>
<dbReference type="SUPFAM" id="SSF52794">
    <property type="entry name" value="PTS system IIB component-like"/>
    <property type="match status" value="1"/>
</dbReference>
<evidence type="ECO:0000259" key="28">
    <source>
        <dbReference type="PROSITE" id="PS51104"/>
    </source>
</evidence>
<keyword evidence="12" id="KW-0597">Phosphoprotein</keyword>
<evidence type="ECO:0000256" key="9">
    <source>
        <dbReference type="ARBA" id="ARBA00022448"/>
    </source>
</evidence>
<dbReference type="PROSITE" id="PS51094">
    <property type="entry name" value="PTS_EIIA_TYPE_2"/>
    <property type="match status" value="1"/>
</dbReference>
<evidence type="ECO:0000256" key="5">
    <source>
        <dbReference type="ARBA" id="ARBA00011909"/>
    </source>
</evidence>
<dbReference type="Gene3D" id="3.40.50.2300">
    <property type="match status" value="1"/>
</dbReference>
<dbReference type="InterPro" id="IPR050893">
    <property type="entry name" value="Sugar_PTS"/>
</dbReference>
<dbReference type="Gene3D" id="3.40.930.10">
    <property type="entry name" value="Mannitol-specific EII, Chain A"/>
    <property type="match status" value="1"/>
</dbReference>
<dbReference type="Pfam" id="PF02378">
    <property type="entry name" value="PTS_EIIC"/>
    <property type="match status" value="1"/>
</dbReference>
<proteinExistence type="predicted"/>
<evidence type="ECO:0000256" key="15">
    <source>
        <dbReference type="ARBA" id="ARBA00022683"/>
    </source>
</evidence>
<feature type="transmembrane region" description="Helical" evidence="25">
    <location>
        <begin position="331"/>
        <end position="353"/>
    </location>
</feature>
<keyword evidence="16 25" id="KW-0812">Transmembrane</keyword>
<evidence type="ECO:0000256" key="8">
    <source>
        <dbReference type="ARBA" id="ARBA00021825"/>
    </source>
</evidence>
<evidence type="ECO:0000256" key="25">
    <source>
        <dbReference type="SAM" id="Phobius"/>
    </source>
</evidence>
<keyword evidence="19 25" id="KW-0472">Membrane</keyword>
<dbReference type="Pfam" id="PF02302">
    <property type="entry name" value="PTS_IIB"/>
    <property type="match status" value="1"/>
</dbReference>
<feature type="transmembrane region" description="Helical" evidence="25">
    <location>
        <begin position="154"/>
        <end position="176"/>
    </location>
</feature>
<comment type="function">
    <text evidence="2">The phosphoenolpyruvate-dependent sugar phosphotransferase system (sugar PTS), a major carbohydrate active transport system, catalyzes the phosphorylation of incoming sugar substrates concomitantly with their translocation across the cell membrane. The enzyme II CmtAB PTS system is involved in D-mannitol transport.</text>
</comment>
<dbReference type="InterPro" id="IPR003501">
    <property type="entry name" value="PTS_EIIB_2/3"/>
</dbReference>
<dbReference type="EMBL" id="BMFW01000007">
    <property type="protein sequence ID" value="GGH95206.1"/>
    <property type="molecule type" value="Genomic_DNA"/>
</dbReference>
<evidence type="ECO:0000256" key="10">
    <source>
        <dbReference type="ARBA" id="ARBA00022475"/>
    </source>
</evidence>
<dbReference type="PANTHER" id="PTHR30181:SF2">
    <property type="entry name" value="PTS SYSTEM MANNITOL-SPECIFIC EIICBA COMPONENT"/>
    <property type="match status" value="1"/>
</dbReference>
<keyword evidence="9" id="KW-0813">Transport</keyword>
<evidence type="ECO:0000256" key="2">
    <source>
        <dbReference type="ARBA" id="ARBA00002434"/>
    </source>
</evidence>
<evidence type="ECO:0000313" key="29">
    <source>
        <dbReference type="EMBL" id="GGH95206.1"/>
    </source>
</evidence>
<name>A0ABQ2ASD1_9MICC</name>
<evidence type="ECO:0000256" key="7">
    <source>
        <dbReference type="ARBA" id="ARBA00015039"/>
    </source>
</evidence>
<comment type="subcellular location">
    <subcellularLocation>
        <location evidence="3">Cell inner membrane</location>
        <topology evidence="3">Multi-pass membrane protein</topology>
    </subcellularLocation>
</comment>
<feature type="transmembrane region" description="Helical" evidence="25">
    <location>
        <begin position="20"/>
        <end position="46"/>
    </location>
</feature>
<dbReference type="InterPro" id="IPR013014">
    <property type="entry name" value="PTS_EIIC_2"/>
</dbReference>
<evidence type="ECO:0000256" key="19">
    <source>
        <dbReference type="ARBA" id="ARBA00023136"/>
    </source>
</evidence>
<dbReference type="RefSeq" id="WP_188571472.1">
    <property type="nucleotide sequence ID" value="NZ_BMFW01000007.1"/>
</dbReference>
<dbReference type="SUPFAM" id="SSF55804">
    <property type="entry name" value="Phoshotransferase/anion transport protein"/>
    <property type="match status" value="1"/>
</dbReference>
<dbReference type="InterPro" id="IPR029503">
    <property type="entry name" value="PTS_EIIB_mannitol"/>
</dbReference>
<keyword evidence="13" id="KW-0762">Sugar transport</keyword>
<evidence type="ECO:0000256" key="13">
    <source>
        <dbReference type="ARBA" id="ARBA00022597"/>
    </source>
</evidence>
<evidence type="ECO:0000256" key="6">
    <source>
        <dbReference type="ARBA" id="ARBA00014783"/>
    </source>
</evidence>
<feature type="domain" description="PTS EIIA type-2" evidence="26">
    <location>
        <begin position="545"/>
        <end position="684"/>
    </location>
</feature>
<keyword evidence="11" id="KW-0997">Cell inner membrane</keyword>
<accession>A0ABQ2ASD1</accession>
<dbReference type="Proteomes" id="UP000643279">
    <property type="component" value="Unassembled WGS sequence"/>
</dbReference>
<dbReference type="PROSITE" id="PS00372">
    <property type="entry name" value="PTS_EIIA_TYPE_2_HIS"/>
    <property type="match status" value="1"/>
</dbReference>
<dbReference type="InterPro" id="IPR036095">
    <property type="entry name" value="PTS_EIIB-like_sf"/>
</dbReference>
<evidence type="ECO:0000259" key="27">
    <source>
        <dbReference type="PROSITE" id="PS51099"/>
    </source>
</evidence>
<keyword evidence="14" id="KW-0808">Transferase</keyword>
<evidence type="ECO:0000256" key="23">
    <source>
        <dbReference type="ARBA" id="ARBA00030962"/>
    </source>
</evidence>
<sequence length="686" mass="70744">MATETVAKPRTSARVHVQKFGTFLSGMIMPNIGAFIAWGIITALFIEKGWLPVPQLGGFGETGGKPNIGLVGPMITYLLPLLIGYTGGKNVYDVRGGVVGAIGTMGVIVGAGIPMFIGAMIMGPLGGWTMKKIDLLWEGKIRPGFEMLVNNFSAGIWGALLALLGFYGISPVVTAFSEQAGKFVEFLVQNGLLPLTSIFIEPAKVLFLNNAINHGVLTPLGVQQSLQQGKSILFLLEANPGPGLGILLAYMFFGRGAAKASAPGAAIIQFLGGIHEIYFPYVLMRPLLILGAIAGGMTGIATLAVTNSGLVAPAAPGSIFAVLAQTARDSYFGVILSVVLAATVSFLVSSVILRTTKHSDEADLGDATARMEAMKGKKSSVSSTLTGAGAAAGAAGGRGGVGVLAGPVRNIVFACDAGMGSSAMGASVLRNKIKAAGFPDVKVTNASIANLTDTYDVVVTHQDLTERAKPATSSAAHYSVDNFMSSPRYDEIVELVRESNTEGGTPDAGTAHGAHAADAPVDAAPAAAGTAVGAASAPDAGGSADILARESVVLTGSATTRDAAIDEAGRLLLARGAVDEGYIAAMHEREESVSTYMGSFLAIPHGTNAAKDHIRKSAVSVIRYPEGIDWNGKQVKFVVGVAGINNEHLHILSSIAKVFTNKEQVARLEAAGSVDEVLELFGKVNA</sequence>
<evidence type="ECO:0000256" key="14">
    <source>
        <dbReference type="ARBA" id="ARBA00022679"/>
    </source>
</evidence>
<feature type="transmembrane region" description="Helical" evidence="25">
    <location>
        <begin position="97"/>
        <end position="122"/>
    </location>
</feature>
<keyword evidence="18 25" id="KW-1133">Transmembrane helix</keyword>
<evidence type="ECO:0000256" key="17">
    <source>
        <dbReference type="ARBA" id="ARBA00022777"/>
    </source>
</evidence>
<feature type="domain" description="PTS EIIB type-2" evidence="27">
    <location>
        <begin position="409"/>
        <end position="504"/>
    </location>
</feature>
<dbReference type="PROSITE" id="PS51104">
    <property type="entry name" value="PTS_EIIC_TYPE_2"/>
    <property type="match status" value="1"/>
</dbReference>
<evidence type="ECO:0000256" key="21">
    <source>
        <dbReference type="ARBA" id="ARBA00030684"/>
    </source>
</evidence>
<dbReference type="CDD" id="cd00211">
    <property type="entry name" value="PTS_IIA_fru"/>
    <property type="match status" value="1"/>
</dbReference>
<evidence type="ECO:0000256" key="4">
    <source>
        <dbReference type="ARBA" id="ARBA00011738"/>
    </source>
</evidence>
<evidence type="ECO:0000256" key="1">
    <source>
        <dbReference type="ARBA" id="ARBA00001655"/>
    </source>
</evidence>
<evidence type="ECO:0000256" key="11">
    <source>
        <dbReference type="ARBA" id="ARBA00022519"/>
    </source>
</evidence>
<feature type="transmembrane region" description="Helical" evidence="25">
    <location>
        <begin position="66"/>
        <end position="85"/>
    </location>
</feature>
<evidence type="ECO:0000313" key="30">
    <source>
        <dbReference type="Proteomes" id="UP000643279"/>
    </source>
</evidence>
<dbReference type="InterPro" id="IPR013011">
    <property type="entry name" value="PTS_EIIB_2"/>
</dbReference>
<dbReference type="InterPro" id="IPR004718">
    <property type="entry name" value="PTS_IIC_mtl"/>
</dbReference>
<evidence type="ECO:0000256" key="20">
    <source>
        <dbReference type="ARBA" id="ARBA00029908"/>
    </source>
</evidence>
<keyword evidence="17" id="KW-0418">Kinase</keyword>
<evidence type="ECO:0000256" key="18">
    <source>
        <dbReference type="ARBA" id="ARBA00022989"/>
    </source>
</evidence>
<comment type="catalytic activity">
    <reaction evidence="1">
        <text>D-mannitol(out) + N(pros)-phospho-L-histidyl-[protein] = D-mannitol 1-phosphate(in) + L-histidyl-[protein]</text>
        <dbReference type="Rhea" id="RHEA:33363"/>
        <dbReference type="Rhea" id="RHEA-COMP:9745"/>
        <dbReference type="Rhea" id="RHEA-COMP:9746"/>
        <dbReference type="ChEBI" id="CHEBI:16899"/>
        <dbReference type="ChEBI" id="CHEBI:29979"/>
        <dbReference type="ChEBI" id="CHEBI:61381"/>
        <dbReference type="ChEBI" id="CHEBI:64837"/>
        <dbReference type="EC" id="2.7.1.197"/>
    </reaction>
</comment>
<dbReference type="PROSITE" id="PS51099">
    <property type="entry name" value="PTS_EIIB_TYPE_2"/>
    <property type="match status" value="1"/>
</dbReference>
<dbReference type="CDD" id="cd05567">
    <property type="entry name" value="PTS_IIB_mannitol"/>
    <property type="match status" value="1"/>
</dbReference>
<protein>
    <recommendedName>
        <fullName evidence="6">Mannitol-specific phosphotransferase enzyme IIA component</fullName>
        <ecNumber evidence="5">2.7.1.197</ecNumber>
    </recommendedName>
    <alternativeName>
        <fullName evidence="22">EIIA</fullName>
    </alternativeName>
    <alternativeName>
        <fullName evidence="24">EIICB-Mtl</fullName>
    </alternativeName>
    <alternativeName>
        <fullName evidence="21">EIICBA-Mtl</fullName>
    </alternativeName>
    <alternativeName>
        <fullName evidence="23">EIII</fullName>
    </alternativeName>
    <alternativeName>
        <fullName evidence="20">PTS system mannitol-specific EIIA component</fullName>
    </alternativeName>
    <alternativeName>
        <fullName evidence="8">PTS system mannitol-specific EIICB component</fullName>
    </alternativeName>
    <alternativeName>
        <fullName evidence="7">PTS system mannitol-specific EIICBA component</fullName>
    </alternativeName>
</protein>
<comment type="caution">
    <text evidence="29">The sequence shown here is derived from an EMBL/GenBank/DDBJ whole genome shotgun (WGS) entry which is preliminary data.</text>
</comment>
<gene>
    <name evidence="29" type="ORF">GCM10007170_20190</name>
</gene>
<evidence type="ECO:0000259" key="26">
    <source>
        <dbReference type="PROSITE" id="PS51094"/>
    </source>
</evidence>
<comment type="subunit">
    <text evidence="4">Homodimer.</text>
</comment>
<dbReference type="NCBIfam" id="NF011663">
    <property type="entry name" value="PRK15083.1"/>
    <property type="match status" value="1"/>
</dbReference>
<evidence type="ECO:0000256" key="24">
    <source>
        <dbReference type="ARBA" id="ARBA00033349"/>
    </source>
</evidence>
<evidence type="ECO:0000256" key="22">
    <source>
        <dbReference type="ARBA" id="ARBA00030956"/>
    </source>
</evidence>
<evidence type="ECO:0000256" key="12">
    <source>
        <dbReference type="ARBA" id="ARBA00022553"/>
    </source>
</evidence>
<dbReference type="NCBIfam" id="TIGR00851">
    <property type="entry name" value="mtlA"/>
    <property type="match status" value="1"/>
</dbReference>
<keyword evidence="15" id="KW-0598">Phosphotransferase system</keyword>
<keyword evidence="10" id="KW-1003">Cell membrane</keyword>
<dbReference type="InterPro" id="IPR016152">
    <property type="entry name" value="PTrfase/Anion_transptr"/>
</dbReference>
<dbReference type="InterPro" id="IPR002178">
    <property type="entry name" value="PTS_EIIA_type-2_dom"/>
</dbReference>
<dbReference type="PANTHER" id="PTHR30181">
    <property type="entry name" value="MANNITOL PERMEASE IIC COMPONENT"/>
    <property type="match status" value="1"/>
</dbReference>
<reference evidence="30" key="1">
    <citation type="journal article" date="2019" name="Int. J. Syst. Evol. Microbiol.">
        <title>The Global Catalogue of Microorganisms (GCM) 10K type strain sequencing project: providing services to taxonomists for standard genome sequencing and annotation.</title>
        <authorList>
            <consortium name="The Broad Institute Genomics Platform"/>
            <consortium name="The Broad Institute Genome Sequencing Center for Infectious Disease"/>
            <person name="Wu L."/>
            <person name="Ma J."/>
        </authorList>
    </citation>
    <scope>NUCLEOTIDE SEQUENCE [LARGE SCALE GENOMIC DNA]</scope>
    <source>
        <strain evidence="30">CGMCC 1.12778</strain>
    </source>
</reference>
<keyword evidence="30" id="KW-1185">Reference proteome</keyword>
<feature type="transmembrane region" description="Helical" evidence="25">
    <location>
        <begin position="287"/>
        <end position="311"/>
    </location>
</feature>